<dbReference type="Proteomes" id="UP001165960">
    <property type="component" value="Unassembled WGS sequence"/>
</dbReference>
<sequence>MPSSSPNLPTNHTDKLFGIVYITLTGVIDTIILAAGPWSWVRKSVSYLFKLALLLWWALPAKNLAWVIPGNNRPAAQDWIPDSTTGAAAAQKRTITAFAVIVMSSLPCPLLSNSPSLGEFGITKIKE</sequence>
<reference evidence="1" key="1">
    <citation type="submission" date="2022-04" db="EMBL/GenBank/DDBJ databases">
        <title>Genome of the entomopathogenic fungus Entomophthora muscae.</title>
        <authorList>
            <person name="Elya C."/>
            <person name="Lovett B.R."/>
            <person name="Lee E."/>
            <person name="Macias A.M."/>
            <person name="Hajek A.E."/>
            <person name="De Bivort B.L."/>
            <person name="Kasson M.T."/>
            <person name="De Fine Licht H.H."/>
            <person name="Stajich J.E."/>
        </authorList>
    </citation>
    <scope>NUCLEOTIDE SEQUENCE</scope>
    <source>
        <strain evidence="1">Berkeley</strain>
    </source>
</reference>
<gene>
    <name evidence="1" type="ORF">DSO57_1039156</name>
</gene>
<dbReference type="EMBL" id="QTSX02006986">
    <property type="protein sequence ID" value="KAJ9051935.1"/>
    <property type="molecule type" value="Genomic_DNA"/>
</dbReference>
<protein>
    <submittedName>
        <fullName evidence="1">Uncharacterized protein</fullName>
    </submittedName>
</protein>
<keyword evidence="2" id="KW-1185">Reference proteome</keyword>
<organism evidence="1 2">
    <name type="scientific">Entomophthora muscae</name>
    <dbReference type="NCBI Taxonomy" id="34485"/>
    <lineage>
        <taxon>Eukaryota</taxon>
        <taxon>Fungi</taxon>
        <taxon>Fungi incertae sedis</taxon>
        <taxon>Zoopagomycota</taxon>
        <taxon>Entomophthoromycotina</taxon>
        <taxon>Entomophthoromycetes</taxon>
        <taxon>Entomophthorales</taxon>
        <taxon>Entomophthoraceae</taxon>
        <taxon>Entomophthora</taxon>
    </lineage>
</organism>
<accession>A0ACC2RPE4</accession>
<feature type="non-terminal residue" evidence="1">
    <location>
        <position position="127"/>
    </location>
</feature>
<evidence type="ECO:0000313" key="2">
    <source>
        <dbReference type="Proteomes" id="UP001165960"/>
    </source>
</evidence>
<evidence type="ECO:0000313" key="1">
    <source>
        <dbReference type="EMBL" id="KAJ9051935.1"/>
    </source>
</evidence>
<name>A0ACC2RPE4_9FUNG</name>
<comment type="caution">
    <text evidence="1">The sequence shown here is derived from an EMBL/GenBank/DDBJ whole genome shotgun (WGS) entry which is preliminary data.</text>
</comment>
<proteinExistence type="predicted"/>